<dbReference type="InterPro" id="IPR000878">
    <property type="entry name" value="4pyrrol_Mease"/>
</dbReference>
<reference evidence="8 9" key="1">
    <citation type="submission" date="2024-01" db="EMBL/GenBank/DDBJ databases">
        <title>Complete genome sequence of Citroniella saccharovorans strain M6.X9, isolated from human fecal sample.</title>
        <authorList>
            <person name="Cheng G."/>
            <person name="Westerholm M."/>
            <person name="Schnurer A."/>
        </authorList>
    </citation>
    <scope>NUCLEOTIDE SEQUENCE [LARGE SCALE GENOMIC DNA]</scope>
    <source>
        <strain evidence="8 9">DSM 29873</strain>
    </source>
</reference>
<dbReference type="Proteomes" id="UP001357733">
    <property type="component" value="Unassembled WGS sequence"/>
</dbReference>
<dbReference type="InterPro" id="IPR014776">
    <property type="entry name" value="4pyrrole_Mease_sub2"/>
</dbReference>
<protein>
    <submittedName>
        <fullName evidence="8">Precorrin-4 C(11)-methyltransferase</fullName>
        <ecNumber evidence="8">2.1.1.133</ecNumber>
    </submittedName>
</protein>
<comment type="pathway">
    <text evidence="1">Cofactor biosynthesis; adenosylcobalamin biosynthesis.</text>
</comment>
<feature type="domain" description="Tetrapyrrole methylase" evidence="7">
    <location>
        <begin position="1"/>
        <end position="207"/>
    </location>
</feature>
<dbReference type="InterPro" id="IPR014777">
    <property type="entry name" value="4pyrrole_Mease_sub1"/>
</dbReference>
<comment type="caution">
    <text evidence="8">The sequence shown here is derived from an EMBL/GenBank/DDBJ whole genome shotgun (WGS) entry which is preliminary data.</text>
</comment>
<dbReference type="PANTHER" id="PTHR45790:SF4">
    <property type="entry name" value="COBALT-PRECORRIN-4 C(11)-METHYLTRANSFERASE"/>
    <property type="match status" value="1"/>
</dbReference>
<evidence type="ECO:0000313" key="9">
    <source>
        <dbReference type="Proteomes" id="UP001357733"/>
    </source>
</evidence>
<dbReference type="InterPro" id="IPR006362">
    <property type="entry name" value="Cbl_synth_CobM/CibF"/>
</dbReference>
<dbReference type="EC" id="2.1.1.133" evidence="8"/>
<evidence type="ECO:0000313" key="8">
    <source>
        <dbReference type="EMBL" id="MEB3428999.1"/>
    </source>
</evidence>
<dbReference type="SUPFAM" id="SSF53790">
    <property type="entry name" value="Tetrapyrrole methylase"/>
    <property type="match status" value="1"/>
</dbReference>
<dbReference type="Pfam" id="PF00590">
    <property type="entry name" value="TP_methylase"/>
    <property type="match status" value="1"/>
</dbReference>
<dbReference type="InterPro" id="IPR035996">
    <property type="entry name" value="4pyrrol_Methylase_sf"/>
</dbReference>
<proteinExistence type="inferred from homology"/>
<dbReference type="CDD" id="cd11641">
    <property type="entry name" value="Precorrin-4_C11-MT"/>
    <property type="match status" value="1"/>
</dbReference>
<keyword evidence="9" id="KW-1185">Reference proteome</keyword>
<dbReference type="Gene3D" id="3.40.1010.10">
    <property type="entry name" value="Cobalt-precorrin-4 Transmethylase, Domain 1"/>
    <property type="match status" value="1"/>
</dbReference>
<dbReference type="GO" id="GO:0032259">
    <property type="term" value="P:methylation"/>
    <property type="evidence" value="ECO:0007669"/>
    <property type="project" value="UniProtKB-KW"/>
</dbReference>
<dbReference type="GO" id="GO:0046026">
    <property type="term" value="F:precorrin-4 C11-methyltransferase activity"/>
    <property type="evidence" value="ECO:0007669"/>
    <property type="project" value="UniProtKB-EC"/>
</dbReference>
<keyword evidence="6" id="KW-0949">S-adenosyl-L-methionine</keyword>
<dbReference type="InterPro" id="IPR003043">
    <property type="entry name" value="Uropor_MeTrfase_CS"/>
</dbReference>
<keyword evidence="5 8" id="KW-0808">Transferase</keyword>
<dbReference type="InterPro" id="IPR050161">
    <property type="entry name" value="Siro_Cobalamin_biosynth"/>
</dbReference>
<evidence type="ECO:0000256" key="6">
    <source>
        <dbReference type="ARBA" id="ARBA00022691"/>
    </source>
</evidence>
<name>A0AAW9MWV5_9FIRM</name>
<keyword evidence="3" id="KW-0169">Cobalamin biosynthesis</keyword>
<evidence type="ECO:0000259" key="7">
    <source>
        <dbReference type="Pfam" id="PF00590"/>
    </source>
</evidence>
<evidence type="ECO:0000256" key="4">
    <source>
        <dbReference type="ARBA" id="ARBA00022603"/>
    </source>
</evidence>
<organism evidence="8 9">
    <name type="scientific">Citroniella saccharovorans</name>
    <dbReference type="NCBI Taxonomy" id="2053367"/>
    <lineage>
        <taxon>Bacteria</taxon>
        <taxon>Bacillati</taxon>
        <taxon>Bacillota</taxon>
        <taxon>Tissierellia</taxon>
        <taxon>Tissierellales</taxon>
        <taxon>Peptoniphilaceae</taxon>
        <taxon>Citroniella</taxon>
    </lineage>
</organism>
<evidence type="ECO:0000256" key="5">
    <source>
        <dbReference type="ARBA" id="ARBA00022679"/>
    </source>
</evidence>
<comment type="similarity">
    <text evidence="2">Belongs to the precorrin methyltransferase family.</text>
</comment>
<dbReference type="RefSeq" id="WP_324619106.1">
    <property type="nucleotide sequence ID" value="NZ_JAYKOT010000003.1"/>
</dbReference>
<evidence type="ECO:0000256" key="2">
    <source>
        <dbReference type="ARBA" id="ARBA00005879"/>
    </source>
</evidence>
<evidence type="ECO:0000256" key="3">
    <source>
        <dbReference type="ARBA" id="ARBA00022573"/>
    </source>
</evidence>
<dbReference type="PANTHER" id="PTHR45790">
    <property type="entry name" value="SIROHEME SYNTHASE-RELATED"/>
    <property type="match status" value="1"/>
</dbReference>
<dbReference type="AlphaFoldDB" id="A0AAW9MWV5"/>
<keyword evidence="4 8" id="KW-0489">Methyltransferase</keyword>
<dbReference type="EMBL" id="JAYKOT010000003">
    <property type="protein sequence ID" value="MEB3428999.1"/>
    <property type="molecule type" value="Genomic_DNA"/>
</dbReference>
<dbReference type="PROSITE" id="PS00839">
    <property type="entry name" value="SUMT_1"/>
    <property type="match status" value="1"/>
</dbReference>
<dbReference type="NCBIfam" id="TIGR01465">
    <property type="entry name" value="cobM_cbiF"/>
    <property type="match status" value="1"/>
</dbReference>
<gene>
    <name evidence="8" type="primary">cobM</name>
    <name evidence="8" type="ORF">VLK81_02980</name>
</gene>
<dbReference type="Gene3D" id="3.30.950.10">
    <property type="entry name" value="Methyltransferase, Cobalt-precorrin-4 Transmethylase, Domain 2"/>
    <property type="match status" value="1"/>
</dbReference>
<evidence type="ECO:0000256" key="1">
    <source>
        <dbReference type="ARBA" id="ARBA00004953"/>
    </source>
</evidence>
<dbReference type="GO" id="GO:0009236">
    <property type="term" value="P:cobalamin biosynthetic process"/>
    <property type="evidence" value="ECO:0007669"/>
    <property type="project" value="UniProtKB-KW"/>
</dbReference>
<sequence>MISFVGAGPGDEDLITVKGRRLISEADIIIFAGSLVSNAHLKYKKDGCQTYDSKSMTLEDVLKIMKKAEDEGKNTVRLHTGDPSIYGAIREQMDELEKMGIDFEVIPGVSSFQAAAAAVKKEFTLPDVSQTVILTRLEGRTPVPVSESLEKLASHKASMAIFLSVQMIHDVVEKLKEGYEDENTPVAVVYKASWDDEKVIYGSLKDIEQKVKSQKIDKMSQILVGNFLGDRYEKSKLYDKTFSHKFRKAEK</sequence>
<accession>A0AAW9MWV5</accession>